<dbReference type="GeneID" id="68919131"/>
<dbReference type="WormBase" id="CBG27681">
    <property type="protein sequence ID" value="CBP39766"/>
    <property type="gene ID" value="WBGene00089095"/>
</dbReference>
<organism evidence="1 2">
    <name type="scientific">Caenorhabditis briggsae</name>
    <dbReference type="NCBI Taxonomy" id="6238"/>
    <lineage>
        <taxon>Eukaryota</taxon>
        <taxon>Metazoa</taxon>
        <taxon>Ecdysozoa</taxon>
        <taxon>Nematoda</taxon>
        <taxon>Chromadorea</taxon>
        <taxon>Rhabditida</taxon>
        <taxon>Rhabditina</taxon>
        <taxon>Rhabditomorpha</taxon>
        <taxon>Rhabditoidea</taxon>
        <taxon>Rhabditidae</taxon>
        <taxon>Peloderinae</taxon>
        <taxon>Caenorhabditis</taxon>
    </lineage>
</organism>
<dbReference type="KEGG" id="cbr:CBG_27681"/>
<reference evidence="1 2" key="2">
    <citation type="journal article" date="2011" name="PLoS Genet.">
        <title>Caenorhabditis briggsae recombinant inbred line genotypes reveal inter-strain incompatibility and the evolution of recombination.</title>
        <authorList>
            <person name="Ross J.A."/>
            <person name="Koboldt D.C."/>
            <person name="Staisch J.E."/>
            <person name="Chamberlin H.M."/>
            <person name="Gupta B.P."/>
            <person name="Miller R.D."/>
            <person name="Baird S.E."/>
            <person name="Haag E.S."/>
        </authorList>
    </citation>
    <scope>NUCLEOTIDE SEQUENCE [LARGE SCALE GENOMIC DNA]</scope>
    <source>
        <strain evidence="1 2">AF16</strain>
    </source>
</reference>
<dbReference type="EMBL" id="HE600983">
    <property type="protein sequence ID" value="CAR99960.1"/>
    <property type="molecule type" value="Genomic_DNA"/>
</dbReference>
<evidence type="ECO:0000313" key="1">
    <source>
        <dbReference type="EMBL" id="CAR99960.1"/>
    </source>
</evidence>
<gene>
    <name evidence="1 3" type="ORF">CBG27681</name>
    <name evidence="1" type="ORF">CBG_27681</name>
</gene>
<dbReference type="AlphaFoldDB" id="B6IJC6"/>
<evidence type="ECO:0000313" key="3">
    <source>
        <dbReference type="WormBase" id="CBG27681"/>
    </source>
</evidence>
<sequence length="56" mass="6750">MTLKVENDIMDAIERNKPHLRHRFKAIVTMLKERSRGIPYLSDAYEQLRNRRSDVH</sequence>
<evidence type="ECO:0000313" key="2">
    <source>
        <dbReference type="Proteomes" id="UP000008549"/>
    </source>
</evidence>
<protein>
    <submittedName>
        <fullName evidence="1">Protein CBG27681</fullName>
    </submittedName>
</protein>
<name>B6IJC6_CAEBR</name>
<keyword evidence="2" id="KW-1185">Reference proteome</keyword>
<proteinExistence type="predicted"/>
<reference evidence="1 2" key="1">
    <citation type="journal article" date="2003" name="PLoS Biol.">
        <title>The genome sequence of Caenorhabditis briggsae: a platform for comparative genomics.</title>
        <authorList>
            <person name="Stein L.D."/>
            <person name="Bao Z."/>
            <person name="Blasiar D."/>
            <person name="Blumenthal T."/>
            <person name="Brent M.R."/>
            <person name="Chen N."/>
            <person name="Chinwalla A."/>
            <person name="Clarke L."/>
            <person name="Clee C."/>
            <person name="Coghlan A."/>
            <person name="Coulson A."/>
            <person name="D'Eustachio P."/>
            <person name="Fitch D.H."/>
            <person name="Fulton L.A."/>
            <person name="Fulton R.E."/>
            <person name="Griffiths-Jones S."/>
            <person name="Harris T.W."/>
            <person name="Hillier L.W."/>
            <person name="Kamath R."/>
            <person name="Kuwabara P.E."/>
            <person name="Mardis E.R."/>
            <person name="Marra M.A."/>
            <person name="Miner T.L."/>
            <person name="Minx P."/>
            <person name="Mullikin J.C."/>
            <person name="Plumb R.W."/>
            <person name="Rogers J."/>
            <person name="Schein J.E."/>
            <person name="Sohrmann M."/>
            <person name="Spieth J."/>
            <person name="Stajich J.E."/>
            <person name="Wei C."/>
            <person name="Willey D."/>
            <person name="Wilson R.K."/>
            <person name="Durbin R."/>
            <person name="Waterston R.H."/>
        </authorList>
    </citation>
    <scope>NUCLEOTIDE SEQUENCE [LARGE SCALE GENOMIC DNA]</scope>
    <source>
        <strain evidence="1 2">AF16</strain>
    </source>
</reference>
<dbReference type="RefSeq" id="XP_045099521.1">
    <property type="nucleotide sequence ID" value="XM_045239591.1"/>
</dbReference>
<dbReference type="InParanoid" id="B6IJC6"/>
<dbReference type="HOGENOM" id="CLU_3016169_0_0_1"/>
<accession>B6IJC6</accession>
<dbReference type="Proteomes" id="UP000008549">
    <property type="component" value="Unassembled WGS sequence"/>
</dbReference>
<dbReference type="CTD" id="68919131"/>